<evidence type="ECO:0000313" key="2">
    <source>
        <dbReference type="EMBL" id="KAF5341347.1"/>
    </source>
</evidence>
<dbReference type="EMBL" id="JAACJM010000166">
    <property type="protein sequence ID" value="KAF5341347.1"/>
    <property type="molecule type" value="Genomic_DNA"/>
</dbReference>
<name>A0A8H5CIQ6_9AGAR</name>
<gene>
    <name evidence="2" type="ORF">D9758_016804</name>
</gene>
<sequence>MGPIRLKTIWLVASTVSTRSNAGLTTAIITTDGLSDLSLLSDMAPALRLQLSIQKPPTQAPRTDIVATPLNATIVFIVDLFFAARDYFSEQASNVILSQIVQSLVNVSSALCEFAAAVAICWSLHTIRTGGQRPNFGYTLRERTNIQTLIYVYAEQATIPNDSEQDLFRDNVLNTRPKIRARLGLVAVNSRTADSDSNASRPIEFRDPLGTNNLTTPASTGTSSTLGTTGSKSENDHEYDLGEYPLRSLHGDTISGPKETVQAPECFVNQS</sequence>
<protein>
    <submittedName>
        <fullName evidence="2">Uncharacterized protein</fullName>
    </submittedName>
</protein>
<proteinExistence type="predicted"/>
<feature type="compositionally biased region" description="Low complexity" evidence="1">
    <location>
        <begin position="215"/>
        <end position="232"/>
    </location>
</feature>
<reference evidence="2 3" key="1">
    <citation type="journal article" date="2020" name="ISME J.">
        <title>Uncovering the hidden diversity of litter-decomposition mechanisms in mushroom-forming fungi.</title>
        <authorList>
            <person name="Floudas D."/>
            <person name="Bentzer J."/>
            <person name="Ahren D."/>
            <person name="Johansson T."/>
            <person name="Persson P."/>
            <person name="Tunlid A."/>
        </authorList>
    </citation>
    <scope>NUCLEOTIDE SEQUENCE [LARGE SCALE GENOMIC DNA]</scope>
    <source>
        <strain evidence="2 3">CBS 291.85</strain>
    </source>
</reference>
<comment type="caution">
    <text evidence="2">The sequence shown here is derived from an EMBL/GenBank/DDBJ whole genome shotgun (WGS) entry which is preliminary data.</text>
</comment>
<keyword evidence="3" id="KW-1185">Reference proteome</keyword>
<evidence type="ECO:0000256" key="1">
    <source>
        <dbReference type="SAM" id="MobiDB-lite"/>
    </source>
</evidence>
<organism evidence="2 3">
    <name type="scientific">Tetrapyrgos nigripes</name>
    <dbReference type="NCBI Taxonomy" id="182062"/>
    <lineage>
        <taxon>Eukaryota</taxon>
        <taxon>Fungi</taxon>
        <taxon>Dikarya</taxon>
        <taxon>Basidiomycota</taxon>
        <taxon>Agaricomycotina</taxon>
        <taxon>Agaricomycetes</taxon>
        <taxon>Agaricomycetidae</taxon>
        <taxon>Agaricales</taxon>
        <taxon>Marasmiineae</taxon>
        <taxon>Marasmiaceae</taxon>
        <taxon>Tetrapyrgos</taxon>
    </lineage>
</organism>
<accession>A0A8H5CIQ6</accession>
<evidence type="ECO:0000313" key="3">
    <source>
        <dbReference type="Proteomes" id="UP000559256"/>
    </source>
</evidence>
<dbReference type="Proteomes" id="UP000559256">
    <property type="component" value="Unassembled WGS sequence"/>
</dbReference>
<dbReference type="AlphaFoldDB" id="A0A8H5CIQ6"/>
<feature type="compositionally biased region" description="Polar residues" evidence="1">
    <location>
        <begin position="191"/>
        <end position="200"/>
    </location>
</feature>
<feature type="region of interest" description="Disordered" evidence="1">
    <location>
        <begin position="191"/>
        <end position="271"/>
    </location>
</feature>
<dbReference type="OrthoDB" id="2864380at2759"/>